<accession>A0A3B0BDP8</accession>
<proteinExistence type="predicted"/>
<dbReference type="AlphaFoldDB" id="A0A3B0BDP8"/>
<gene>
    <name evidence="2" type="ORF">D7M11_30345</name>
</gene>
<organism evidence="2 3">
    <name type="scientific">Paenibacillus ginsengarvi</name>
    <dbReference type="NCBI Taxonomy" id="400777"/>
    <lineage>
        <taxon>Bacteria</taxon>
        <taxon>Bacillati</taxon>
        <taxon>Bacillota</taxon>
        <taxon>Bacilli</taxon>
        <taxon>Bacillales</taxon>
        <taxon>Paenibacillaceae</taxon>
        <taxon>Paenibacillus</taxon>
    </lineage>
</organism>
<evidence type="ECO:0000313" key="3">
    <source>
        <dbReference type="Proteomes" id="UP000282311"/>
    </source>
</evidence>
<feature type="transmembrane region" description="Helical" evidence="1">
    <location>
        <begin position="47"/>
        <end position="68"/>
    </location>
</feature>
<evidence type="ECO:0000313" key="2">
    <source>
        <dbReference type="EMBL" id="RKN70571.1"/>
    </source>
</evidence>
<sequence length="232" mass="26728">MSENKPQWYNDLKNGPIVSVSEPTLEIINDIERRVIRTRTSKAKKGLIWIPFALCLVVVLLTTGDFWMKNQGIISTHPPSDFEQVFDSNGDLIAMDKKWLMRSNTFEAYQAFSKNKTDEMLIGMEPLDILQIYAYASGKGDYETLYALFIQGYGIPSREDYLSDVAKDPGLQERSKSQWNYWKKMYRLKEEVNGNQVTVRMIAPDSSNISGPIFRLNKNDNGIWKVVWPLVQ</sequence>
<keyword evidence="1" id="KW-1133">Transmembrane helix</keyword>
<name>A0A3B0BDP8_9BACL</name>
<comment type="caution">
    <text evidence="2">The sequence shown here is derived from an EMBL/GenBank/DDBJ whole genome shotgun (WGS) entry which is preliminary data.</text>
</comment>
<keyword evidence="3" id="KW-1185">Reference proteome</keyword>
<dbReference type="Proteomes" id="UP000282311">
    <property type="component" value="Unassembled WGS sequence"/>
</dbReference>
<dbReference type="OrthoDB" id="2990745at2"/>
<protein>
    <submittedName>
        <fullName evidence="2">Uncharacterized protein</fullName>
    </submittedName>
</protein>
<keyword evidence="1" id="KW-0812">Transmembrane</keyword>
<dbReference type="RefSeq" id="WP_120751029.1">
    <property type="nucleotide sequence ID" value="NZ_RBAH01000031.1"/>
</dbReference>
<keyword evidence="1" id="KW-0472">Membrane</keyword>
<dbReference type="EMBL" id="RBAH01000031">
    <property type="protein sequence ID" value="RKN70571.1"/>
    <property type="molecule type" value="Genomic_DNA"/>
</dbReference>
<reference evidence="2 3" key="1">
    <citation type="journal article" date="2007" name="Int. J. Syst. Evol. Microbiol.">
        <title>Paenibacillus ginsengarvi sp. nov., isolated from soil from ginseng cultivation.</title>
        <authorList>
            <person name="Yoon M.H."/>
            <person name="Ten L.N."/>
            <person name="Im W.T."/>
        </authorList>
    </citation>
    <scope>NUCLEOTIDE SEQUENCE [LARGE SCALE GENOMIC DNA]</scope>
    <source>
        <strain evidence="2 3">KCTC 13059</strain>
    </source>
</reference>
<evidence type="ECO:0000256" key="1">
    <source>
        <dbReference type="SAM" id="Phobius"/>
    </source>
</evidence>